<comment type="caution">
    <text evidence="1">The sequence shown here is derived from an EMBL/GenBank/DDBJ whole genome shotgun (WGS) entry which is preliminary data.</text>
</comment>
<name>M5EZA8_9HYPH</name>
<proteinExistence type="predicted"/>
<dbReference type="EMBL" id="CAUM01000186">
    <property type="protein sequence ID" value="CCV09532.1"/>
    <property type="molecule type" value="Genomic_DNA"/>
</dbReference>
<keyword evidence="2" id="KW-1185">Reference proteome</keyword>
<dbReference type="Proteomes" id="UP000012062">
    <property type="component" value="Unassembled WGS sequence"/>
</dbReference>
<dbReference type="AlphaFoldDB" id="M5EZA8"/>
<organism evidence="1 2">
    <name type="scientific">Mesorhizobium metallidurans STM 2683</name>
    <dbReference type="NCBI Taxonomy" id="1297569"/>
    <lineage>
        <taxon>Bacteria</taxon>
        <taxon>Pseudomonadati</taxon>
        <taxon>Pseudomonadota</taxon>
        <taxon>Alphaproteobacteria</taxon>
        <taxon>Hyphomicrobiales</taxon>
        <taxon>Phyllobacteriaceae</taxon>
        <taxon>Mesorhizobium</taxon>
    </lineage>
</organism>
<gene>
    <name evidence="1" type="ORF">MESS2_p40016</name>
</gene>
<sequence length="92" mass="9920">MVVRGGEISSAEVLDANGIDLKVSALAIAGLAAAGRLVLRRFQSSWPKAKAWNGSSFHLVVPCGRCNIRWRHGRVDGVTRQGRTNLLVVPND</sequence>
<accession>M5EZA8</accession>
<reference evidence="1 2" key="1">
    <citation type="submission" date="2013-02" db="EMBL/GenBank/DDBJ databases">
        <authorList>
            <person name="Genoscope - CEA"/>
        </authorList>
    </citation>
    <scope>NUCLEOTIDE SEQUENCE [LARGE SCALE GENOMIC DNA]</scope>
    <source>
        <strain evidence="1 2">STM 2683</strain>
    </source>
</reference>
<dbReference type="STRING" id="1297569.MESS2_p40016"/>
<evidence type="ECO:0000313" key="2">
    <source>
        <dbReference type="Proteomes" id="UP000012062"/>
    </source>
</evidence>
<protein>
    <submittedName>
        <fullName evidence="1">Uncharacterized protein</fullName>
    </submittedName>
</protein>
<evidence type="ECO:0000313" key="1">
    <source>
        <dbReference type="EMBL" id="CCV09532.1"/>
    </source>
</evidence>